<dbReference type="InterPro" id="IPR016181">
    <property type="entry name" value="Acyl_CoA_acyltransferase"/>
</dbReference>
<dbReference type="EMBL" id="FLUL01000001">
    <property type="protein sequence ID" value="SBV96417.1"/>
    <property type="molecule type" value="Genomic_DNA"/>
</dbReference>
<accession>A0A212JAD4</accession>
<reference evidence="3" key="1">
    <citation type="submission" date="2016-04" db="EMBL/GenBank/DDBJ databases">
        <authorList>
            <person name="Evans L.H."/>
            <person name="Alamgir A."/>
            <person name="Owens N."/>
            <person name="Weber N.D."/>
            <person name="Virtaneva K."/>
            <person name="Barbian K."/>
            <person name="Babar A."/>
            <person name="Rosenke K."/>
        </authorList>
    </citation>
    <scope>NUCLEOTIDE SEQUENCE</scope>
    <source>
        <strain evidence="3">86-2</strain>
    </source>
</reference>
<evidence type="ECO:0000313" key="3">
    <source>
        <dbReference type="EMBL" id="SBV96417.1"/>
    </source>
</evidence>
<dbReference type="AlphaFoldDB" id="A0A212JAD4"/>
<feature type="domain" description="N-acetyltransferase" evidence="2">
    <location>
        <begin position="3"/>
        <end position="157"/>
    </location>
</feature>
<dbReference type="InterPro" id="IPR000182">
    <property type="entry name" value="GNAT_dom"/>
</dbReference>
<dbReference type="Gene3D" id="3.40.630.30">
    <property type="match status" value="1"/>
</dbReference>
<evidence type="ECO:0000256" key="1">
    <source>
        <dbReference type="ARBA" id="ARBA00023251"/>
    </source>
</evidence>
<dbReference type="GO" id="GO:0046677">
    <property type="term" value="P:response to antibiotic"/>
    <property type="evidence" value="ECO:0007669"/>
    <property type="project" value="UniProtKB-KW"/>
</dbReference>
<dbReference type="PANTHER" id="PTHR31438:SF1">
    <property type="entry name" value="LYSINE N-ACYLTRANSFERASE C17G9.06C-RELATED"/>
    <property type="match status" value="1"/>
</dbReference>
<organism evidence="3">
    <name type="scientific">uncultured Dysgonomonas sp</name>
    <dbReference type="NCBI Taxonomy" id="206096"/>
    <lineage>
        <taxon>Bacteria</taxon>
        <taxon>Pseudomonadati</taxon>
        <taxon>Bacteroidota</taxon>
        <taxon>Bacteroidia</taxon>
        <taxon>Bacteroidales</taxon>
        <taxon>Dysgonomonadaceae</taxon>
        <taxon>Dysgonomonas</taxon>
        <taxon>environmental samples</taxon>
    </lineage>
</organism>
<dbReference type="SUPFAM" id="SSF55729">
    <property type="entry name" value="Acyl-CoA N-acyltransferases (Nat)"/>
    <property type="match status" value="1"/>
</dbReference>
<gene>
    <name evidence="3" type="ORF">KL86DYS2_11090</name>
</gene>
<dbReference type="Pfam" id="PF13523">
    <property type="entry name" value="Acetyltransf_8"/>
    <property type="match status" value="1"/>
</dbReference>
<name>A0A212JAD4_9BACT</name>
<dbReference type="PANTHER" id="PTHR31438">
    <property type="entry name" value="LYSINE N-ACYLTRANSFERASE C17G9.06C-RELATED"/>
    <property type="match status" value="1"/>
</dbReference>
<keyword evidence="1" id="KW-0046">Antibiotic resistance</keyword>
<evidence type="ECO:0000259" key="2">
    <source>
        <dbReference type="PROSITE" id="PS51186"/>
    </source>
</evidence>
<dbReference type="GO" id="GO:0016410">
    <property type="term" value="F:N-acyltransferase activity"/>
    <property type="evidence" value="ECO:0007669"/>
    <property type="project" value="TreeGrafter"/>
</dbReference>
<protein>
    <recommendedName>
        <fullName evidence="2">N-acetyltransferase domain-containing protein</fullName>
    </recommendedName>
</protein>
<sequence>MQLTLTPVQDSDIELLSEWLHKDYILQWYHDADEWIHEMKEREGNFNFLSHYIVFESDKPIGFCQFYDCFDAKEDWYSVEFPNKIYSIDYLIGEENFLRRGYGKEIVRILTNKIIRDKNPEAIIVQPEQENVASCKALLANGYIYDLDNNYYILECL</sequence>
<proteinExistence type="predicted"/>
<dbReference type="RefSeq" id="WP_296947966.1">
    <property type="nucleotide sequence ID" value="NZ_LT599021.1"/>
</dbReference>
<dbReference type="PROSITE" id="PS51186">
    <property type="entry name" value="GNAT"/>
    <property type="match status" value="1"/>
</dbReference>